<keyword evidence="1" id="KW-1133">Transmembrane helix</keyword>
<feature type="chain" id="PRO_5025577248" evidence="2">
    <location>
        <begin position="23"/>
        <end position="106"/>
    </location>
</feature>
<evidence type="ECO:0000313" key="3">
    <source>
        <dbReference type="EMBL" id="MXU65443.1"/>
    </source>
</evidence>
<keyword evidence="4" id="KW-1185">Reference proteome</keyword>
<evidence type="ECO:0000313" key="4">
    <source>
        <dbReference type="Proteomes" id="UP000436016"/>
    </source>
</evidence>
<keyword evidence="1" id="KW-0812">Transmembrane</keyword>
<evidence type="ECO:0000256" key="2">
    <source>
        <dbReference type="SAM" id="SignalP"/>
    </source>
</evidence>
<dbReference type="EMBL" id="WUWG01000003">
    <property type="protein sequence ID" value="MXU65443.1"/>
    <property type="molecule type" value="Genomic_DNA"/>
</dbReference>
<name>A0A6B0TWQ7_9RHOB</name>
<gene>
    <name evidence="3" type="ORF">GSH16_08280</name>
</gene>
<proteinExistence type="predicted"/>
<keyword evidence="1" id="KW-0472">Membrane</keyword>
<sequence>MLLLLSLLFFALALVRTTFDWQATVSQGDAFRFSDIGETWFALHPSSLQMFQPAVERYISVWLWESVLQPVLLWPLAPVLAVLGLIFWWLARRKRRRKDKSPFAGR</sequence>
<reference evidence="3 4" key="1">
    <citation type="submission" date="2019-12" db="EMBL/GenBank/DDBJ databases">
        <title>Strain KN286 was isolated from seawater, which was collected from Caroline Seamount in the tropical western Pacific.</title>
        <authorList>
            <person name="Wang Q."/>
        </authorList>
    </citation>
    <scope>NUCLEOTIDE SEQUENCE [LARGE SCALE GENOMIC DNA]</scope>
    <source>
        <strain evidence="3 4">KN286</strain>
    </source>
</reference>
<feature type="transmembrane region" description="Helical" evidence="1">
    <location>
        <begin position="72"/>
        <end position="91"/>
    </location>
</feature>
<feature type="signal peptide" evidence="2">
    <location>
        <begin position="1"/>
        <end position="22"/>
    </location>
</feature>
<comment type="caution">
    <text evidence="3">The sequence shown here is derived from an EMBL/GenBank/DDBJ whole genome shotgun (WGS) entry which is preliminary data.</text>
</comment>
<dbReference type="AlphaFoldDB" id="A0A6B0TWQ7"/>
<evidence type="ECO:0000256" key="1">
    <source>
        <dbReference type="SAM" id="Phobius"/>
    </source>
</evidence>
<protein>
    <submittedName>
        <fullName evidence="3">Uncharacterized protein</fullName>
    </submittedName>
</protein>
<organism evidence="3 4">
    <name type="scientific">Oceanomicrobium pacificus</name>
    <dbReference type="NCBI Taxonomy" id="2692916"/>
    <lineage>
        <taxon>Bacteria</taxon>
        <taxon>Pseudomonadati</taxon>
        <taxon>Pseudomonadota</taxon>
        <taxon>Alphaproteobacteria</taxon>
        <taxon>Rhodobacterales</taxon>
        <taxon>Paracoccaceae</taxon>
        <taxon>Oceanomicrobium</taxon>
    </lineage>
</organism>
<dbReference type="Proteomes" id="UP000436016">
    <property type="component" value="Unassembled WGS sequence"/>
</dbReference>
<keyword evidence="2" id="KW-0732">Signal</keyword>
<accession>A0A6B0TWQ7</accession>
<dbReference type="RefSeq" id="WP_160853924.1">
    <property type="nucleotide sequence ID" value="NZ_WUWG01000003.1"/>
</dbReference>